<feature type="compositionally biased region" description="Basic and acidic residues" evidence="1">
    <location>
        <begin position="259"/>
        <end position="271"/>
    </location>
</feature>
<feature type="region of interest" description="Disordered" evidence="1">
    <location>
        <begin position="413"/>
        <end position="497"/>
    </location>
</feature>
<name>A0A8H6IEA6_9AGAR</name>
<dbReference type="EMBL" id="JACGCI010000007">
    <property type="protein sequence ID" value="KAF6762772.1"/>
    <property type="molecule type" value="Genomic_DNA"/>
</dbReference>
<gene>
    <name evidence="2" type="ORF">DFP72DRAFT_566907</name>
</gene>
<keyword evidence="3" id="KW-1185">Reference proteome</keyword>
<feature type="compositionally biased region" description="Low complexity" evidence="1">
    <location>
        <begin position="453"/>
        <end position="470"/>
    </location>
</feature>
<feature type="compositionally biased region" description="Basic residues" evidence="1">
    <location>
        <begin position="38"/>
        <end position="47"/>
    </location>
</feature>
<dbReference type="AlphaFoldDB" id="A0A8H6IEA6"/>
<proteinExistence type="predicted"/>
<sequence length="527" mass="56596">MVEEVVAVAEEAAEVQAMFEKPRPTLRNPKLRKKRLNPHLQRSRQRQCRPVPLNPHHLRRDPRMHHEDYRVLMLLRLATTPSTELPTPISRPSNSNRRRRSQTNKAPVLPNITSPAPDDNLLRPDRPVLPSVPHTAPPPGRDAPPHLSNNHSHSPAEMRTNIDALVERVRAVAMAENRPSTPGSHIDWAGDDDDSLPDLNDWGISTIAPAQTISPIIVDGLKPLPEPISKPIVSHGAASRTKPSPLANSVALSPSTSRESTKHSAVHKEPGPAESATKRGRGNNNAHPSLPPRPISVSTNAPPPNRWGMAPPMRTPPFNQTAFAKAKEALKSSAEAAPASSAPEAHTEAAPDVKVIDEPPTVTVVSDDVAEVNKTSPVAEKKASPESIRSASALRDPLFGGIGNAGGLSASIHAPKSMSDSTSAPANLSTYDNLPRAPPPREAPFTHTRRPASFNSQPPRNPRSNNSGPRAYNHARNHSSPHSASVDGGHRLPHARPVINAEAISRLARTIVSTTPKSAPVVGTSNE</sequence>
<feature type="region of interest" description="Disordered" evidence="1">
    <location>
        <begin position="38"/>
        <end position="60"/>
    </location>
</feature>
<feature type="region of interest" description="Disordered" evidence="1">
    <location>
        <begin position="82"/>
        <end position="155"/>
    </location>
</feature>
<accession>A0A8H6IEA6</accession>
<feature type="compositionally biased region" description="Basic and acidic residues" evidence="1">
    <location>
        <begin position="345"/>
        <end position="357"/>
    </location>
</feature>
<evidence type="ECO:0000313" key="3">
    <source>
        <dbReference type="Proteomes" id="UP000521943"/>
    </source>
</evidence>
<evidence type="ECO:0000313" key="2">
    <source>
        <dbReference type="EMBL" id="KAF6762772.1"/>
    </source>
</evidence>
<reference evidence="2 3" key="1">
    <citation type="submission" date="2020-07" db="EMBL/GenBank/DDBJ databases">
        <title>Comparative genomics of pyrophilous fungi reveals a link between fire events and developmental genes.</title>
        <authorList>
            <consortium name="DOE Joint Genome Institute"/>
            <person name="Steindorff A.S."/>
            <person name="Carver A."/>
            <person name="Calhoun S."/>
            <person name="Stillman K."/>
            <person name="Liu H."/>
            <person name="Lipzen A."/>
            <person name="Pangilinan J."/>
            <person name="Labutti K."/>
            <person name="Bruns T.D."/>
            <person name="Grigoriev I.V."/>
        </authorList>
    </citation>
    <scope>NUCLEOTIDE SEQUENCE [LARGE SCALE GENOMIC DNA]</scope>
    <source>
        <strain evidence="2 3">CBS 144469</strain>
    </source>
</reference>
<feature type="region of interest" description="Disordered" evidence="1">
    <location>
        <begin position="232"/>
        <end position="389"/>
    </location>
</feature>
<organism evidence="2 3">
    <name type="scientific">Ephemerocybe angulata</name>
    <dbReference type="NCBI Taxonomy" id="980116"/>
    <lineage>
        <taxon>Eukaryota</taxon>
        <taxon>Fungi</taxon>
        <taxon>Dikarya</taxon>
        <taxon>Basidiomycota</taxon>
        <taxon>Agaricomycotina</taxon>
        <taxon>Agaricomycetes</taxon>
        <taxon>Agaricomycetidae</taxon>
        <taxon>Agaricales</taxon>
        <taxon>Agaricineae</taxon>
        <taxon>Psathyrellaceae</taxon>
        <taxon>Ephemerocybe</taxon>
    </lineage>
</organism>
<feature type="compositionally biased region" description="Low complexity" evidence="1">
    <location>
        <begin position="331"/>
        <end position="344"/>
    </location>
</feature>
<dbReference type="Proteomes" id="UP000521943">
    <property type="component" value="Unassembled WGS sequence"/>
</dbReference>
<dbReference type="OrthoDB" id="3267789at2759"/>
<feature type="compositionally biased region" description="Polar residues" evidence="1">
    <location>
        <begin position="246"/>
        <end position="258"/>
    </location>
</feature>
<evidence type="ECO:0000256" key="1">
    <source>
        <dbReference type="SAM" id="MobiDB-lite"/>
    </source>
</evidence>
<protein>
    <submittedName>
        <fullName evidence="2">Uncharacterized protein</fullName>
    </submittedName>
</protein>
<comment type="caution">
    <text evidence="2">The sequence shown here is derived from an EMBL/GenBank/DDBJ whole genome shotgun (WGS) entry which is preliminary data.</text>
</comment>
<feature type="compositionally biased region" description="Polar residues" evidence="1">
    <location>
        <begin position="418"/>
        <end position="432"/>
    </location>
</feature>